<dbReference type="PANTHER" id="PTHR46438:SF2">
    <property type="entry name" value="ALPHA_BETA-HYDROLASES SUPERFAMILY PROTEIN"/>
    <property type="match status" value="1"/>
</dbReference>
<comment type="caution">
    <text evidence="3">The sequence shown here is derived from an EMBL/GenBank/DDBJ whole genome shotgun (WGS) entry which is preliminary data.</text>
</comment>
<dbReference type="EMBL" id="JWZX01001290">
    <property type="protein sequence ID" value="KOO34227.1"/>
    <property type="molecule type" value="Genomic_DNA"/>
</dbReference>
<evidence type="ECO:0000259" key="2">
    <source>
        <dbReference type="Pfam" id="PF12697"/>
    </source>
</evidence>
<evidence type="ECO:0000313" key="3">
    <source>
        <dbReference type="EMBL" id="KOO34227.1"/>
    </source>
</evidence>
<dbReference type="AlphaFoldDB" id="A0A0M0K6I6"/>
<dbReference type="OrthoDB" id="408373at2759"/>
<dbReference type="Gene3D" id="3.40.50.1820">
    <property type="entry name" value="alpha/beta hydrolase"/>
    <property type="match status" value="1"/>
</dbReference>
<dbReference type="Pfam" id="PF12697">
    <property type="entry name" value="Abhydrolase_6"/>
    <property type="match status" value="1"/>
</dbReference>
<dbReference type="SUPFAM" id="SSF53474">
    <property type="entry name" value="alpha/beta-Hydrolases"/>
    <property type="match status" value="1"/>
</dbReference>
<feature type="signal peptide" evidence="1">
    <location>
        <begin position="1"/>
        <end position="17"/>
    </location>
</feature>
<dbReference type="PANTHER" id="PTHR46438">
    <property type="entry name" value="ALPHA/BETA-HYDROLASES SUPERFAMILY PROTEIN"/>
    <property type="match status" value="1"/>
</dbReference>
<name>A0A0M0K6I6_9EUKA</name>
<sequence>MFALALLSAAAFPPATQYTWRGHKCSYVKAGQGPPVLLLHGFAGSAFNCWRSTVPALAATHTVYGLDLLGLGASAQPANVEYSIDLWREQCADFLREHTSREPPIIIGHSFGSLIALELARECASVGSPVRGVGMMNCGVGMNNKNALKVEGWRARQAAKGIDVEPAAEGWQLAFIGAVLALVDAIFNQRWLLTFILDKFATADNVRSALQRSVYVNPECVTDDLVDDYLSLATDKEAAVEVLRQIYTNDGGPLPFDAADALPDDLPILVVWGDTDNLAPITGPVGRYFRQRAQALPATRFEEIHAGHVPQDDSPEQANAILREWLAGV</sequence>
<organism evidence="3 4">
    <name type="scientific">Chrysochromulina tobinii</name>
    <dbReference type="NCBI Taxonomy" id="1460289"/>
    <lineage>
        <taxon>Eukaryota</taxon>
        <taxon>Haptista</taxon>
        <taxon>Haptophyta</taxon>
        <taxon>Prymnesiophyceae</taxon>
        <taxon>Prymnesiales</taxon>
        <taxon>Chrysochromulinaceae</taxon>
        <taxon>Chrysochromulina</taxon>
    </lineage>
</organism>
<evidence type="ECO:0000313" key="4">
    <source>
        <dbReference type="Proteomes" id="UP000037460"/>
    </source>
</evidence>
<feature type="chain" id="PRO_5005602506" evidence="1">
    <location>
        <begin position="18"/>
        <end position="329"/>
    </location>
</feature>
<dbReference type="InterPro" id="IPR029058">
    <property type="entry name" value="AB_hydrolase_fold"/>
</dbReference>
<evidence type="ECO:0000256" key="1">
    <source>
        <dbReference type="SAM" id="SignalP"/>
    </source>
</evidence>
<keyword evidence="4" id="KW-1185">Reference proteome</keyword>
<accession>A0A0M0K6I6</accession>
<dbReference type="GO" id="GO:0016787">
    <property type="term" value="F:hydrolase activity"/>
    <property type="evidence" value="ECO:0007669"/>
    <property type="project" value="UniProtKB-KW"/>
</dbReference>
<dbReference type="InterPro" id="IPR000073">
    <property type="entry name" value="AB_hydrolase_1"/>
</dbReference>
<reference evidence="4" key="1">
    <citation type="journal article" date="2015" name="PLoS Genet.">
        <title>Genome Sequence and Transcriptome Analyses of Chrysochromulina tobin: Metabolic Tools for Enhanced Algal Fitness in the Prominent Order Prymnesiales (Haptophyceae).</title>
        <authorList>
            <person name="Hovde B.T."/>
            <person name="Deodato C.R."/>
            <person name="Hunsperger H.M."/>
            <person name="Ryken S.A."/>
            <person name="Yost W."/>
            <person name="Jha R.K."/>
            <person name="Patterson J."/>
            <person name="Monnat R.J. Jr."/>
            <person name="Barlow S.B."/>
            <person name="Starkenburg S.R."/>
            <person name="Cattolico R.A."/>
        </authorList>
    </citation>
    <scope>NUCLEOTIDE SEQUENCE</scope>
    <source>
        <strain evidence="4">CCMP291</strain>
    </source>
</reference>
<protein>
    <submittedName>
        <fullName evidence="3">Alpha beta hydrolase fold protein</fullName>
    </submittedName>
</protein>
<dbReference type="Proteomes" id="UP000037460">
    <property type="component" value="Unassembled WGS sequence"/>
</dbReference>
<feature type="domain" description="AB hydrolase-1" evidence="2">
    <location>
        <begin position="36"/>
        <end position="317"/>
    </location>
</feature>
<keyword evidence="1" id="KW-0732">Signal</keyword>
<gene>
    <name evidence="3" type="ORF">Ctob_012305</name>
</gene>
<keyword evidence="3" id="KW-0378">Hydrolase</keyword>
<proteinExistence type="predicted"/>